<organism evidence="8 9">
    <name type="scientific">Luteococcus sanguinis</name>
    <dbReference type="NCBI Taxonomy" id="174038"/>
    <lineage>
        <taxon>Bacteria</taxon>
        <taxon>Bacillati</taxon>
        <taxon>Actinomycetota</taxon>
        <taxon>Actinomycetes</taxon>
        <taxon>Propionibacteriales</taxon>
        <taxon>Propionibacteriaceae</taxon>
        <taxon>Luteococcus</taxon>
    </lineage>
</organism>
<feature type="transmembrane region" description="Helical" evidence="6">
    <location>
        <begin position="184"/>
        <end position="201"/>
    </location>
</feature>
<dbReference type="RefSeq" id="WP_343886798.1">
    <property type="nucleotide sequence ID" value="NZ_BAAAKI010000024.1"/>
</dbReference>
<feature type="transmembrane region" description="Helical" evidence="6">
    <location>
        <begin position="130"/>
        <end position="147"/>
    </location>
</feature>
<comment type="subcellular location">
    <subcellularLocation>
        <location evidence="1">Membrane</location>
        <topology evidence="1">Multi-pass membrane protein</topology>
    </subcellularLocation>
</comment>
<feature type="transmembrane region" description="Helical" evidence="6">
    <location>
        <begin position="243"/>
        <end position="263"/>
    </location>
</feature>
<feature type="transmembrane region" description="Helical" evidence="6">
    <location>
        <begin position="213"/>
        <end position="231"/>
    </location>
</feature>
<feature type="transmembrane region" description="Helical" evidence="6">
    <location>
        <begin position="12"/>
        <end position="30"/>
    </location>
</feature>
<dbReference type="EMBL" id="JBHSUA010000025">
    <property type="protein sequence ID" value="MFC6397982.1"/>
    <property type="molecule type" value="Genomic_DNA"/>
</dbReference>
<dbReference type="Proteomes" id="UP001596266">
    <property type="component" value="Unassembled WGS sequence"/>
</dbReference>
<feature type="transmembrane region" description="Helical" evidence="6">
    <location>
        <begin position="103"/>
        <end position="123"/>
    </location>
</feature>
<dbReference type="Pfam" id="PF00892">
    <property type="entry name" value="EamA"/>
    <property type="match status" value="2"/>
</dbReference>
<feature type="transmembrane region" description="Helical" evidence="6">
    <location>
        <begin position="81"/>
        <end position="97"/>
    </location>
</feature>
<evidence type="ECO:0000313" key="8">
    <source>
        <dbReference type="EMBL" id="MFC6397982.1"/>
    </source>
</evidence>
<protein>
    <submittedName>
        <fullName evidence="8">DMT family transporter</fullName>
    </submittedName>
</protein>
<reference evidence="9" key="1">
    <citation type="journal article" date="2019" name="Int. J. Syst. Evol. Microbiol.">
        <title>The Global Catalogue of Microorganisms (GCM) 10K type strain sequencing project: providing services to taxonomists for standard genome sequencing and annotation.</title>
        <authorList>
            <consortium name="The Broad Institute Genomics Platform"/>
            <consortium name="The Broad Institute Genome Sequencing Center for Infectious Disease"/>
            <person name="Wu L."/>
            <person name="Ma J."/>
        </authorList>
    </citation>
    <scope>NUCLEOTIDE SEQUENCE [LARGE SCALE GENOMIC DNA]</scope>
    <source>
        <strain evidence="9">CGMCC 1.15277</strain>
    </source>
</reference>
<proteinExistence type="inferred from homology"/>
<feature type="transmembrane region" description="Helical" evidence="6">
    <location>
        <begin position="42"/>
        <end position="60"/>
    </location>
</feature>
<keyword evidence="5 6" id="KW-0472">Membrane</keyword>
<sequence length="290" mass="29842">MQRTPRTPTTSAIWLVLGSIMSVQVGAAVAKTVMDEATPISMAWLRLVSAAVVLWLWTLIVARRGSSTHQPNGRPPRNWKAGLAYGVCLVAMNTTFYEGASRVPLGLAVTIEFLGPLAVAVAATRRARDIAWPLLALAGVALLGFTPTHLDPVGVAFVLAAAVCWAGYIKMGARAGLTWTGHEAVMLACTIGGVALAAPAIHSSGDVLLRPHVLIAGAGVGVLSSVIPYLLEMSALRTLPGRVFGILMSLEPAAAALAALVIIGEGLSPTDLVAMACVIAASIGATRSAG</sequence>
<dbReference type="InterPro" id="IPR000620">
    <property type="entry name" value="EamA_dom"/>
</dbReference>
<feature type="transmembrane region" description="Helical" evidence="6">
    <location>
        <begin position="153"/>
        <end position="172"/>
    </location>
</feature>
<dbReference type="PANTHER" id="PTHR32322">
    <property type="entry name" value="INNER MEMBRANE TRANSPORTER"/>
    <property type="match status" value="1"/>
</dbReference>
<evidence type="ECO:0000256" key="6">
    <source>
        <dbReference type="SAM" id="Phobius"/>
    </source>
</evidence>
<name>A0ABW1X719_9ACTN</name>
<dbReference type="InterPro" id="IPR050638">
    <property type="entry name" value="AA-Vitamin_Transporters"/>
</dbReference>
<evidence type="ECO:0000256" key="2">
    <source>
        <dbReference type="ARBA" id="ARBA00007362"/>
    </source>
</evidence>
<comment type="caution">
    <text evidence="8">The sequence shown here is derived from an EMBL/GenBank/DDBJ whole genome shotgun (WGS) entry which is preliminary data.</text>
</comment>
<evidence type="ECO:0000256" key="5">
    <source>
        <dbReference type="ARBA" id="ARBA00023136"/>
    </source>
</evidence>
<keyword evidence="3 6" id="KW-0812">Transmembrane</keyword>
<accession>A0ABW1X719</accession>
<feature type="domain" description="EamA" evidence="7">
    <location>
        <begin position="154"/>
        <end position="284"/>
    </location>
</feature>
<evidence type="ECO:0000313" key="9">
    <source>
        <dbReference type="Proteomes" id="UP001596266"/>
    </source>
</evidence>
<gene>
    <name evidence="8" type="ORF">ACFP57_13455</name>
</gene>
<evidence type="ECO:0000256" key="3">
    <source>
        <dbReference type="ARBA" id="ARBA00022692"/>
    </source>
</evidence>
<evidence type="ECO:0000259" key="7">
    <source>
        <dbReference type="Pfam" id="PF00892"/>
    </source>
</evidence>
<feature type="domain" description="EamA" evidence="7">
    <location>
        <begin position="11"/>
        <end position="144"/>
    </location>
</feature>
<keyword evidence="9" id="KW-1185">Reference proteome</keyword>
<comment type="similarity">
    <text evidence="2">Belongs to the EamA transporter family.</text>
</comment>
<dbReference type="SUPFAM" id="SSF103481">
    <property type="entry name" value="Multidrug resistance efflux transporter EmrE"/>
    <property type="match status" value="2"/>
</dbReference>
<dbReference type="PANTHER" id="PTHR32322:SF2">
    <property type="entry name" value="EAMA DOMAIN-CONTAINING PROTEIN"/>
    <property type="match status" value="1"/>
</dbReference>
<dbReference type="InterPro" id="IPR037185">
    <property type="entry name" value="EmrE-like"/>
</dbReference>
<keyword evidence="4 6" id="KW-1133">Transmembrane helix</keyword>
<evidence type="ECO:0000256" key="1">
    <source>
        <dbReference type="ARBA" id="ARBA00004141"/>
    </source>
</evidence>
<evidence type="ECO:0000256" key="4">
    <source>
        <dbReference type="ARBA" id="ARBA00022989"/>
    </source>
</evidence>